<dbReference type="PANTHER" id="PTHR30026:SF20">
    <property type="entry name" value="OUTER MEMBRANE PROTEIN TOLC"/>
    <property type="match status" value="1"/>
</dbReference>
<accession>A0A0A2M2M6</accession>
<dbReference type="eggNOG" id="COG1538">
    <property type="taxonomic scope" value="Bacteria"/>
</dbReference>
<proteinExistence type="inferred from homology"/>
<keyword evidence="8" id="KW-0732">Signal</keyword>
<dbReference type="SUPFAM" id="SSF56954">
    <property type="entry name" value="Outer membrane efflux proteins (OEP)"/>
    <property type="match status" value="1"/>
</dbReference>
<dbReference type="Pfam" id="PF02321">
    <property type="entry name" value="OEP"/>
    <property type="match status" value="1"/>
</dbReference>
<evidence type="ECO:0000313" key="9">
    <source>
        <dbReference type="EMBL" id="KGO85871.1"/>
    </source>
</evidence>
<dbReference type="AlphaFoldDB" id="A0A0A2M2M6"/>
<dbReference type="RefSeq" id="WP_020214428.1">
    <property type="nucleotide sequence ID" value="NZ_JRLX01000015.1"/>
</dbReference>
<reference evidence="9 10" key="1">
    <citation type="submission" date="2013-09" db="EMBL/GenBank/DDBJ databases">
        <authorList>
            <person name="Zeng Z."/>
            <person name="Chen C."/>
        </authorList>
    </citation>
    <scope>NUCLEOTIDE SEQUENCE [LARGE SCALE GENOMIC DNA]</scope>
    <source>
        <strain evidence="9 10">WB 3.3-2</strain>
    </source>
</reference>
<keyword evidence="10" id="KW-1185">Reference proteome</keyword>
<evidence type="ECO:0000256" key="6">
    <source>
        <dbReference type="ARBA" id="ARBA00023136"/>
    </source>
</evidence>
<evidence type="ECO:0000256" key="8">
    <source>
        <dbReference type="SAM" id="SignalP"/>
    </source>
</evidence>
<dbReference type="GO" id="GO:0009279">
    <property type="term" value="C:cell outer membrane"/>
    <property type="evidence" value="ECO:0007669"/>
    <property type="project" value="UniProtKB-SubCell"/>
</dbReference>
<feature type="signal peptide" evidence="8">
    <location>
        <begin position="1"/>
        <end position="19"/>
    </location>
</feature>
<name>A0A0A2M2M6_9FLAO</name>
<dbReference type="InterPro" id="IPR051906">
    <property type="entry name" value="TolC-like"/>
</dbReference>
<dbReference type="OrthoDB" id="367883at2"/>
<keyword evidence="7" id="KW-0998">Cell outer membrane</keyword>
<dbReference type="Gene3D" id="1.20.1600.10">
    <property type="entry name" value="Outer membrane efflux proteins (OEP)"/>
    <property type="match status" value="1"/>
</dbReference>
<evidence type="ECO:0000313" key="10">
    <source>
        <dbReference type="Proteomes" id="UP000030152"/>
    </source>
</evidence>
<keyword evidence="3" id="KW-0813">Transport</keyword>
<keyword evidence="5" id="KW-0812">Transmembrane</keyword>
<dbReference type="PROSITE" id="PS51257">
    <property type="entry name" value="PROKAR_LIPOPROTEIN"/>
    <property type="match status" value="1"/>
</dbReference>
<keyword evidence="6" id="KW-0472">Membrane</keyword>
<gene>
    <name evidence="9" type="ORF">Q765_13610</name>
</gene>
<evidence type="ECO:0000256" key="2">
    <source>
        <dbReference type="ARBA" id="ARBA00007613"/>
    </source>
</evidence>
<protein>
    <submittedName>
        <fullName evidence="9">Transporter</fullName>
    </submittedName>
</protein>
<dbReference type="InterPro" id="IPR003423">
    <property type="entry name" value="OMP_efflux"/>
</dbReference>
<evidence type="ECO:0000256" key="3">
    <source>
        <dbReference type="ARBA" id="ARBA00022448"/>
    </source>
</evidence>
<dbReference type="GO" id="GO:0015288">
    <property type="term" value="F:porin activity"/>
    <property type="evidence" value="ECO:0007669"/>
    <property type="project" value="TreeGrafter"/>
</dbReference>
<evidence type="ECO:0000256" key="7">
    <source>
        <dbReference type="ARBA" id="ARBA00023237"/>
    </source>
</evidence>
<comment type="subcellular location">
    <subcellularLocation>
        <location evidence="1">Cell outer membrane</location>
    </subcellularLocation>
</comment>
<dbReference type="GO" id="GO:1990281">
    <property type="term" value="C:efflux pump complex"/>
    <property type="evidence" value="ECO:0007669"/>
    <property type="project" value="TreeGrafter"/>
</dbReference>
<comment type="caution">
    <text evidence="9">The sequence shown here is derived from an EMBL/GenBank/DDBJ whole genome shotgun (WGS) entry which is preliminary data.</text>
</comment>
<dbReference type="Proteomes" id="UP000030152">
    <property type="component" value="Unassembled WGS sequence"/>
</dbReference>
<dbReference type="GO" id="GO:0015562">
    <property type="term" value="F:efflux transmembrane transporter activity"/>
    <property type="evidence" value="ECO:0007669"/>
    <property type="project" value="InterPro"/>
</dbReference>
<sequence>MSKKIITLLLIAVSCQLYAQETWQLRQCIEYGLEHNRNNAIYTNQKRAADARAREALADYLPRISLTSTLDDNLRLQQTVIPAGIFGDQDLRVSLTKKFASNATAQVDQVLYDQALLTGLRANKYNRQQAALNLQQSREAIIYNITAAYLDIFVYRQQLELLHYNLETYQGQINVLQLQVDKGVTLQKDLDKVQVDYNNTRSQQRVAQSNLELAHNELKFEMGYPFDTPLKVDTAAPANPAIKKDVAFSPEARIDYRLAALDVRLKELQQKSIRAGALPTLSAYARYGAVGFGDHLDQAYRDLNPFSAVGLKLTIPLLDFYRRNARYRQAEVERLNAEENLTLSEGRYRMEFDNAQAKLLQAQSNVENDQRNVTLAQSVLTVTDLQFKKGTTDLTDWLTTQNALKQSQNSYLSSLYTYYLARIDLEKAAGTLQNFYNSL</sequence>
<keyword evidence="4" id="KW-1134">Transmembrane beta strand</keyword>
<dbReference type="PANTHER" id="PTHR30026">
    <property type="entry name" value="OUTER MEMBRANE PROTEIN TOLC"/>
    <property type="match status" value="1"/>
</dbReference>
<dbReference type="STRING" id="1121895.GCA_000378485_03256"/>
<feature type="chain" id="PRO_5001991588" evidence="8">
    <location>
        <begin position="20"/>
        <end position="439"/>
    </location>
</feature>
<comment type="similarity">
    <text evidence="2">Belongs to the outer membrane factor (OMF) (TC 1.B.17) family.</text>
</comment>
<evidence type="ECO:0000256" key="4">
    <source>
        <dbReference type="ARBA" id="ARBA00022452"/>
    </source>
</evidence>
<evidence type="ECO:0000256" key="1">
    <source>
        <dbReference type="ARBA" id="ARBA00004442"/>
    </source>
</evidence>
<evidence type="ECO:0000256" key="5">
    <source>
        <dbReference type="ARBA" id="ARBA00022692"/>
    </source>
</evidence>
<organism evidence="9 10">
    <name type="scientific">Flavobacterium rivuli WB 3.3-2 = DSM 21788</name>
    <dbReference type="NCBI Taxonomy" id="1121895"/>
    <lineage>
        <taxon>Bacteria</taxon>
        <taxon>Pseudomonadati</taxon>
        <taxon>Bacteroidota</taxon>
        <taxon>Flavobacteriia</taxon>
        <taxon>Flavobacteriales</taxon>
        <taxon>Flavobacteriaceae</taxon>
        <taxon>Flavobacterium</taxon>
    </lineage>
</organism>
<dbReference type="EMBL" id="JRLX01000015">
    <property type="protein sequence ID" value="KGO85871.1"/>
    <property type="molecule type" value="Genomic_DNA"/>
</dbReference>